<evidence type="ECO:0000313" key="17">
    <source>
        <dbReference type="EMBL" id="CBX31139.1"/>
    </source>
</evidence>
<dbReference type="GO" id="GO:0004076">
    <property type="term" value="F:biotin synthase activity"/>
    <property type="evidence" value="ECO:0007669"/>
    <property type="project" value="UniProtKB-UniRule"/>
</dbReference>
<keyword evidence="11 14" id="KW-0408">Iron</keyword>
<dbReference type="SFLD" id="SFLDG01060">
    <property type="entry name" value="BATS_domain_containing"/>
    <property type="match status" value="1"/>
</dbReference>
<dbReference type="SUPFAM" id="SSF102114">
    <property type="entry name" value="Radical SAM enzymes"/>
    <property type="match status" value="1"/>
</dbReference>
<comment type="cofactor">
    <cofactor evidence="14 15">
        <name>[4Fe-4S] cluster</name>
        <dbReference type="ChEBI" id="CHEBI:49883"/>
    </cofactor>
    <text evidence="14 15">Binds 1 [4Fe-4S] cluster. The cluster is coordinated with 3 cysteines and an exchangeable S-adenosyl-L-methionine.</text>
</comment>
<dbReference type="UniPathway" id="UPA00078">
    <property type="reaction ID" value="UER00162"/>
</dbReference>
<gene>
    <name evidence="14" type="primary">bioB</name>
    <name evidence="17" type="ORF">N47_E46510</name>
</gene>
<dbReference type="SMART" id="SM00729">
    <property type="entry name" value="Elp3"/>
    <property type="match status" value="1"/>
</dbReference>
<evidence type="ECO:0000256" key="11">
    <source>
        <dbReference type="ARBA" id="ARBA00023004"/>
    </source>
</evidence>
<feature type="binding site" evidence="14 15">
    <location>
        <position position="76"/>
    </location>
    <ligand>
        <name>[4Fe-4S] cluster</name>
        <dbReference type="ChEBI" id="CHEBI:49883"/>
        <note>4Fe-4S-S-AdoMet</note>
    </ligand>
</feature>
<proteinExistence type="inferred from homology"/>
<dbReference type="Pfam" id="PF04055">
    <property type="entry name" value="Radical_SAM"/>
    <property type="match status" value="1"/>
</dbReference>
<sequence length="332" mass="36741">MNTPNTDFGEFSGISLSGKILSREQCRQVLNCPDTKILALLDSAYTVRFHYFKNIVNVQLLTNAKSGLCKEDCHYCSQSRVSKADIKKYPLMAKDKLVDEAFKATKLNAKRYCMALSGTGPSDSEIDALCDIISTVKKQSDISLCCSTGFLNMEKAKKLKEAGLDRVNHNLNTSKRFHPQMCTTHSYQDRLDTIAICRKAGLEVCSGGIVGQGETDEDIIDLLLALREINAESIPINFLVPIKGTPFEDHTQNLTPQRCLKILSLARFLNPDKEIRAAGGREYHLRTLQPLALYAANSIFVAGYLTTSGQTAQEAKVMIDDLGFDSEIEVSV</sequence>
<evidence type="ECO:0000256" key="13">
    <source>
        <dbReference type="ARBA" id="ARBA00051157"/>
    </source>
</evidence>
<dbReference type="HAMAP" id="MF_01694">
    <property type="entry name" value="BioB"/>
    <property type="match status" value="1"/>
</dbReference>
<dbReference type="InterPro" id="IPR058240">
    <property type="entry name" value="rSAM_sf"/>
</dbReference>
<dbReference type="CDD" id="cd01335">
    <property type="entry name" value="Radical_SAM"/>
    <property type="match status" value="1"/>
</dbReference>
<feature type="binding site" evidence="14 15">
    <location>
        <position position="113"/>
    </location>
    <ligand>
        <name>[2Fe-2S] cluster</name>
        <dbReference type="ChEBI" id="CHEBI:190135"/>
    </ligand>
</feature>
<evidence type="ECO:0000256" key="8">
    <source>
        <dbReference type="ARBA" id="ARBA00022714"/>
    </source>
</evidence>
<comment type="cofactor">
    <cofactor evidence="15">
        <name>[2Fe-2S] cluster</name>
        <dbReference type="ChEBI" id="CHEBI:190135"/>
    </cofactor>
    <text evidence="15">Binds 1 [2Fe-2S] cluster. The cluster is coordinated with 3 cysteines and 1 arginine.</text>
</comment>
<organism evidence="17">
    <name type="scientific">uncultured Desulfobacterium sp</name>
    <dbReference type="NCBI Taxonomy" id="201089"/>
    <lineage>
        <taxon>Bacteria</taxon>
        <taxon>Pseudomonadati</taxon>
        <taxon>Thermodesulfobacteriota</taxon>
        <taxon>Desulfobacteria</taxon>
        <taxon>Desulfobacterales</taxon>
        <taxon>Desulfobacteriaceae</taxon>
        <taxon>Desulfobacterium</taxon>
        <taxon>environmental samples</taxon>
    </lineage>
</organism>
<keyword evidence="10 14" id="KW-0093">Biotin biosynthesis</keyword>
<dbReference type="InterPro" id="IPR007197">
    <property type="entry name" value="rSAM"/>
</dbReference>
<keyword evidence="5 14" id="KW-0004">4Fe-4S</keyword>
<evidence type="ECO:0000256" key="15">
    <source>
        <dbReference type="PIRSR" id="PIRSR001619-1"/>
    </source>
</evidence>
<evidence type="ECO:0000256" key="3">
    <source>
        <dbReference type="ARBA" id="ARBA00011738"/>
    </source>
</evidence>
<dbReference type="InterPro" id="IPR002684">
    <property type="entry name" value="Biotin_synth/BioAB"/>
</dbReference>
<dbReference type="PANTHER" id="PTHR22976">
    <property type="entry name" value="BIOTIN SYNTHASE"/>
    <property type="match status" value="1"/>
</dbReference>
<keyword evidence="7 14" id="KW-0949">S-adenosyl-L-methionine</keyword>
<dbReference type="GO" id="GO:0051539">
    <property type="term" value="F:4 iron, 4 sulfur cluster binding"/>
    <property type="evidence" value="ECO:0007669"/>
    <property type="project" value="UniProtKB-KW"/>
</dbReference>
<dbReference type="InterPro" id="IPR024177">
    <property type="entry name" value="Biotin_synthase"/>
</dbReference>
<evidence type="ECO:0000256" key="7">
    <source>
        <dbReference type="ARBA" id="ARBA00022691"/>
    </source>
</evidence>
<protein>
    <recommendedName>
        <fullName evidence="4 14">Biotin synthase</fullName>
        <ecNumber evidence="4 14">2.8.1.6</ecNumber>
    </recommendedName>
</protein>
<reference evidence="17" key="1">
    <citation type="journal article" date="2011" name="Environ. Microbiol.">
        <title>Genomic insights into the metabolic potential of the polycyclic aromatic hydrocarbon degrading sulfate-reducing Deltaproteobacterium N47.</title>
        <authorList>
            <person name="Bergmann F."/>
            <person name="Selesi D."/>
            <person name="Weinmaier T."/>
            <person name="Tischler P."/>
            <person name="Rattei T."/>
            <person name="Meckenstock R.U."/>
        </authorList>
    </citation>
    <scope>NUCLEOTIDE SEQUENCE</scope>
</reference>
<dbReference type="SMART" id="SM00876">
    <property type="entry name" value="BATS"/>
    <property type="match status" value="1"/>
</dbReference>
<keyword evidence="6 14" id="KW-0808">Transferase</keyword>
<feature type="domain" description="Radical SAM core" evidence="16">
    <location>
        <begin position="50"/>
        <end position="281"/>
    </location>
</feature>
<comment type="pathway">
    <text evidence="1 14">Cofactor biosynthesis; biotin biosynthesis; biotin from 7,8-diaminononanoate: step 2/2.</text>
</comment>
<dbReference type="InterPro" id="IPR006638">
    <property type="entry name" value="Elp3/MiaA/NifB-like_rSAM"/>
</dbReference>
<evidence type="ECO:0000259" key="16">
    <source>
        <dbReference type="PROSITE" id="PS51918"/>
    </source>
</evidence>
<feature type="binding site" evidence="14 15">
    <location>
        <position position="276"/>
    </location>
    <ligand>
        <name>[2Fe-2S] cluster</name>
        <dbReference type="ChEBI" id="CHEBI:190135"/>
    </ligand>
</feature>
<evidence type="ECO:0000256" key="1">
    <source>
        <dbReference type="ARBA" id="ARBA00004942"/>
    </source>
</evidence>
<dbReference type="GO" id="GO:0009102">
    <property type="term" value="P:biotin biosynthetic process"/>
    <property type="evidence" value="ECO:0007669"/>
    <property type="project" value="UniProtKB-UniRule"/>
</dbReference>
<dbReference type="InterPro" id="IPR010722">
    <property type="entry name" value="BATS_dom"/>
</dbReference>
<dbReference type="GO" id="GO:0051537">
    <property type="term" value="F:2 iron, 2 sulfur cluster binding"/>
    <property type="evidence" value="ECO:0007669"/>
    <property type="project" value="UniProtKB-KW"/>
</dbReference>
<dbReference type="SFLD" id="SFLDG01278">
    <property type="entry name" value="biotin_synthase_like"/>
    <property type="match status" value="1"/>
</dbReference>
<evidence type="ECO:0000256" key="12">
    <source>
        <dbReference type="ARBA" id="ARBA00023014"/>
    </source>
</evidence>
<dbReference type="FunFam" id="3.20.20.70:FF:000026">
    <property type="entry name" value="Biotin synthase"/>
    <property type="match status" value="1"/>
</dbReference>
<dbReference type="GO" id="GO:0005506">
    <property type="term" value="F:iron ion binding"/>
    <property type="evidence" value="ECO:0007669"/>
    <property type="project" value="UniProtKB-UniRule"/>
</dbReference>
<comment type="cofactor">
    <cofactor evidence="14">
        <name>[2Fe-2S] cluster</name>
        <dbReference type="ChEBI" id="CHEBI:190135"/>
    </cofactor>
    <text evidence="14">Binds 1 [2Fe-2S] cluster. The cluster is coordinated with 3 cysteines and 1 arginine.</text>
</comment>
<dbReference type="NCBIfam" id="TIGR00433">
    <property type="entry name" value="bioB"/>
    <property type="match status" value="1"/>
</dbReference>
<dbReference type="AlphaFoldDB" id="E1YM06"/>
<name>E1YM06_9BACT</name>
<feature type="binding site" evidence="14 15">
    <location>
        <position position="145"/>
    </location>
    <ligand>
        <name>[2Fe-2S] cluster</name>
        <dbReference type="ChEBI" id="CHEBI:190135"/>
    </ligand>
</feature>
<evidence type="ECO:0000256" key="4">
    <source>
        <dbReference type="ARBA" id="ARBA00012236"/>
    </source>
</evidence>
<dbReference type="EC" id="2.8.1.6" evidence="4 14"/>
<dbReference type="InterPro" id="IPR013785">
    <property type="entry name" value="Aldolase_TIM"/>
</dbReference>
<comment type="function">
    <text evidence="14">Catalyzes the conversion of dethiobiotin (DTB) to biotin by the insertion of a sulfur atom into dethiobiotin via a radical-based mechanism.</text>
</comment>
<evidence type="ECO:0000256" key="10">
    <source>
        <dbReference type="ARBA" id="ARBA00022756"/>
    </source>
</evidence>
<keyword evidence="9 14" id="KW-0479">Metal-binding</keyword>
<dbReference type="PANTHER" id="PTHR22976:SF2">
    <property type="entry name" value="BIOTIN SYNTHASE, MITOCHONDRIAL"/>
    <property type="match status" value="1"/>
</dbReference>
<comment type="similarity">
    <text evidence="2 14">Belongs to the radical SAM superfamily. Biotin synthase family.</text>
</comment>
<evidence type="ECO:0000256" key="14">
    <source>
        <dbReference type="HAMAP-Rule" id="MF_01694"/>
    </source>
</evidence>
<keyword evidence="8 14" id="KW-0001">2Fe-2S</keyword>
<evidence type="ECO:0000256" key="9">
    <source>
        <dbReference type="ARBA" id="ARBA00022723"/>
    </source>
</evidence>
<comment type="catalytic activity">
    <reaction evidence="13 14">
        <text>(4R,5S)-dethiobiotin + (sulfur carrier)-SH + 2 reduced [2Fe-2S]-[ferredoxin] + 2 S-adenosyl-L-methionine = (sulfur carrier)-H + biotin + 2 5'-deoxyadenosine + 2 L-methionine + 2 oxidized [2Fe-2S]-[ferredoxin]</text>
        <dbReference type="Rhea" id="RHEA:22060"/>
        <dbReference type="Rhea" id="RHEA-COMP:10000"/>
        <dbReference type="Rhea" id="RHEA-COMP:10001"/>
        <dbReference type="Rhea" id="RHEA-COMP:14737"/>
        <dbReference type="Rhea" id="RHEA-COMP:14739"/>
        <dbReference type="ChEBI" id="CHEBI:17319"/>
        <dbReference type="ChEBI" id="CHEBI:29917"/>
        <dbReference type="ChEBI" id="CHEBI:33737"/>
        <dbReference type="ChEBI" id="CHEBI:33738"/>
        <dbReference type="ChEBI" id="CHEBI:57586"/>
        <dbReference type="ChEBI" id="CHEBI:57844"/>
        <dbReference type="ChEBI" id="CHEBI:59789"/>
        <dbReference type="ChEBI" id="CHEBI:64428"/>
        <dbReference type="ChEBI" id="CHEBI:149473"/>
        <dbReference type="EC" id="2.8.1.6"/>
    </reaction>
</comment>
<dbReference type="Gene3D" id="3.20.20.70">
    <property type="entry name" value="Aldolase class I"/>
    <property type="match status" value="1"/>
</dbReference>
<feature type="binding site" evidence="14 15">
    <location>
        <position position="205"/>
    </location>
    <ligand>
        <name>[2Fe-2S] cluster</name>
        <dbReference type="ChEBI" id="CHEBI:190135"/>
    </ligand>
</feature>
<feature type="binding site" evidence="14 15">
    <location>
        <position position="69"/>
    </location>
    <ligand>
        <name>[4Fe-4S] cluster</name>
        <dbReference type="ChEBI" id="CHEBI:49883"/>
        <note>4Fe-4S-S-AdoMet</note>
    </ligand>
</feature>
<dbReference type="Pfam" id="PF06968">
    <property type="entry name" value="BATS"/>
    <property type="match status" value="1"/>
</dbReference>
<comment type="subunit">
    <text evidence="3 14">Homodimer.</text>
</comment>
<accession>E1YM06</accession>
<dbReference type="SFLD" id="SFLDS00029">
    <property type="entry name" value="Radical_SAM"/>
    <property type="match status" value="1"/>
</dbReference>
<keyword evidence="12 14" id="KW-0411">Iron-sulfur</keyword>
<feature type="binding site" evidence="14 15">
    <location>
        <position position="73"/>
    </location>
    <ligand>
        <name>[4Fe-4S] cluster</name>
        <dbReference type="ChEBI" id="CHEBI:49883"/>
        <note>4Fe-4S-S-AdoMet</note>
    </ligand>
</feature>
<evidence type="ECO:0000256" key="2">
    <source>
        <dbReference type="ARBA" id="ARBA00010765"/>
    </source>
</evidence>
<dbReference type="PIRSF" id="PIRSF001619">
    <property type="entry name" value="Biotin_synth"/>
    <property type="match status" value="1"/>
</dbReference>
<evidence type="ECO:0000256" key="6">
    <source>
        <dbReference type="ARBA" id="ARBA00022679"/>
    </source>
</evidence>
<dbReference type="PROSITE" id="PS51918">
    <property type="entry name" value="RADICAL_SAM"/>
    <property type="match status" value="1"/>
</dbReference>
<dbReference type="EMBL" id="FR695877">
    <property type="protein sequence ID" value="CBX31139.1"/>
    <property type="molecule type" value="Genomic_DNA"/>
</dbReference>
<evidence type="ECO:0000256" key="5">
    <source>
        <dbReference type="ARBA" id="ARBA00022485"/>
    </source>
</evidence>